<comment type="caution">
    <text evidence="3">The sequence shown here is derived from an EMBL/GenBank/DDBJ whole genome shotgun (WGS) entry which is preliminary data.</text>
</comment>
<dbReference type="Pfam" id="PF12585">
    <property type="entry name" value="DUF3759"/>
    <property type="match status" value="1"/>
</dbReference>
<name>A0A816CR35_ADIRI</name>
<feature type="region of interest" description="Disordered" evidence="1">
    <location>
        <begin position="115"/>
        <end position="232"/>
    </location>
</feature>
<protein>
    <submittedName>
        <fullName evidence="3">Uncharacterized protein</fullName>
    </submittedName>
</protein>
<dbReference type="InterPro" id="IPR022234">
    <property type="entry name" value="DUF3759"/>
</dbReference>
<evidence type="ECO:0000256" key="1">
    <source>
        <dbReference type="SAM" id="MobiDB-lite"/>
    </source>
</evidence>
<gene>
    <name evidence="2" type="ORF">EDS130_LOCUS37136</name>
    <name evidence="3" type="ORF">XAT740_LOCUS50998</name>
</gene>
<dbReference type="Proteomes" id="UP000663852">
    <property type="component" value="Unassembled WGS sequence"/>
</dbReference>
<reference evidence="3" key="1">
    <citation type="submission" date="2021-02" db="EMBL/GenBank/DDBJ databases">
        <authorList>
            <person name="Nowell W R."/>
        </authorList>
    </citation>
    <scope>NUCLEOTIDE SEQUENCE</scope>
</reference>
<evidence type="ECO:0000313" key="3">
    <source>
        <dbReference type="EMBL" id="CAF1626641.1"/>
    </source>
</evidence>
<feature type="compositionally biased region" description="Low complexity" evidence="1">
    <location>
        <begin position="131"/>
        <end position="210"/>
    </location>
</feature>
<evidence type="ECO:0000313" key="4">
    <source>
        <dbReference type="Proteomes" id="UP000663828"/>
    </source>
</evidence>
<dbReference type="PANTHER" id="PTHR37450">
    <property type="entry name" value="CIPC PROTEIN"/>
    <property type="match status" value="1"/>
</dbReference>
<organism evidence="3 4">
    <name type="scientific">Adineta ricciae</name>
    <name type="common">Rotifer</name>
    <dbReference type="NCBI Taxonomy" id="249248"/>
    <lineage>
        <taxon>Eukaryota</taxon>
        <taxon>Metazoa</taxon>
        <taxon>Spiralia</taxon>
        <taxon>Gnathifera</taxon>
        <taxon>Rotifera</taxon>
        <taxon>Eurotatoria</taxon>
        <taxon>Bdelloidea</taxon>
        <taxon>Adinetida</taxon>
        <taxon>Adinetidae</taxon>
        <taxon>Adineta</taxon>
    </lineage>
</organism>
<accession>A0A816CR35</accession>
<keyword evidence="4" id="KW-1185">Reference proteome</keyword>
<dbReference type="EMBL" id="CAJNOJ010000360">
    <property type="protein sequence ID" value="CAF1416591.1"/>
    <property type="molecule type" value="Genomic_DNA"/>
</dbReference>
<sequence>MSFLLNLFNHGESSKAYDQIYGDNYQNYGYDQPQPHHKASWTHELIGGAAGFAAMKAYEDHCRREGQHVSHAFMKEMLAGFAAAEVDKLFETKGLDFLDREKAKRHAIEQAHHLANERYGQGGTFNYQNDPYGPGPNQYGPGPNQYGPGPNQYGPGPNQYGPGPNQYGPGPNQYGPGPNQYGPGPNQYGPGPNQYGPGPNQYGPGPNQYGMGPNQYGPGPNFYQQQGGPNYQ</sequence>
<dbReference type="AlphaFoldDB" id="A0A816CR35"/>
<evidence type="ECO:0000313" key="2">
    <source>
        <dbReference type="EMBL" id="CAF1416591.1"/>
    </source>
</evidence>
<proteinExistence type="predicted"/>
<dbReference type="OrthoDB" id="9895617at2759"/>
<dbReference type="PANTHER" id="PTHR37450:SF1">
    <property type="entry name" value="CIPC PROTEIN"/>
    <property type="match status" value="1"/>
</dbReference>
<feature type="compositionally biased region" description="Polar residues" evidence="1">
    <location>
        <begin position="222"/>
        <end position="232"/>
    </location>
</feature>
<dbReference type="Proteomes" id="UP000663828">
    <property type="component" value="Unassembled WGS sequence"/>
</dbReference>
<dbReference type="EMBL" id="CAJNOR010007982">
    <property type="protein sequence ID" value="CAF1626641.1"/>
    <property type="molecule type" value="Genomic_DNA"/>
</dbReference>